<gene>
    <name evidence="2" type="ORF">METZ01_LOCUS428827</name>
</gene>
<reference evidence="2" key="1">
    <citation type="submission" date="2018-05" db="EMBL/GenBank/DDBJ databases">
        <authorList>
            <person name="Lanie J.A."/>
            <person name="Ng W.-L."/>
            <person name="Kazmierczak K.M."/>
            <person name="Andrzejewski T.M."/>
            <person name="Davidsen T.M."/>
            <person name="Wayne K.J."/>
            <person name="Tettelin H."/>
            <person name="Glass J.I."/>
            <person name="Rusch D."/>
            <person name="Podicherti R."/>
            <person name="Tsui H.-C.T."/>
            <person name="Winkler M.E."/>
        </authorList>
    </citation>
    <scope>NUCLEOTIDE SEQUENCE</scope>
</reference>
<accession>A0A382XYA1</accession>
<sequence length="43" mass="4743">MSLERIKIFSGNANPNLSSEILNNLEITQSKAFVGRFSDGESQ</sequence>
<name>A0A382XYA1_9ZZZZ</name>
<dbReference type="InterPro" id="IPR029099">
    <property type="entry name" value="Pribosyltran_N"/>
</dbReference>
<proteinExistence type="predicted"/>
<dbReference type="EMBL" id="UINC01171416">
    <property type="protein sequence ID" value="SVD75973.1"/>
    <property type="molecule type" value="Genomic_DNA"/>
</dbReference>
<evidence type="ECO:0000259" key="1">
    <source>
        <dbReference type="Pfam" id="PF13793"/>
    </source>
</evidence>
<protein>
    <recommendedName>
        <fullName evidence="1">Ribose-phosphate pyrophosphokinase N-terminal domain-containing protein</fullName>
    </recommendedName>
</protein>
<dbReference type="InterPro" id="IPR029057">
    <property type="entry name" value="PRTase-like"/>
</dbReference>
<evidence type="ECO:0000313" key="2">
    <source>
        <dbReference type="EMBL" id="SVD75973.1"/>
    </source>
</evidence>
<feature type="non-terminal residue" evidence="2">
    <location>
        <position position="43"/>
    </location>
</feature>
<dbReference type="Pfam" id="PF13793">
    <property type="entry name" value="Pribosyltran_N"/>
    <property type="match status" value="1"/>
</dbReference>
<feature type="domain" description="Ribose-phosphate pyrophosphokinase N-terminal" evidence="1">
    <location>
        <begin position="6"/>
        <end position="42"/>
    </location>
</feature>
<dbReference type="Gene3D" id="3.40.50.2020">
    <property type="match status" value="1"/>
</dbReference>
<dbReference type="AlphaFoldDB" id="A0A382XYA1"/>
<organism evidence="2">
    <name type="scientific">marine metagenome</name>
    <dbReference type="NCBI Taxonomy" id="408172"/>
    <lineage>
        <taxon>unclassified sequences</taxon>
        <taxon>metagenomes</taxon>
        <taxon>ecological metagenomes</taxon>
    </lineage>
</organism>